<feature type="compositionally biased region" description="Basic and acidic residues" evidence="1">
    <location>
        <begin position="120"/>
        <end position="132"/>
    </location>
</feature>
<keyword evidence="3" id="KW-1185">Reference proteome</keyword>
<feature type="region of interest" description="Disordered" evidence="1">
    <location>
        <begin position="1"/>
        <end position="49"/>
    </location>
</feature>
<name>A0A5J5A7F6_9ASTE</name>
<sequence>MATISGARRTADARSGRKMVRGRRTFAAKSPYDRPSLPPPPPQNPNWLTALIFPTTRMIASGAGKLLSSVFGPDTSSSSSSSSDGDSGSGYEDDVDNDNDDYDMPPDGVDGLNKNGTSSEEMKCSGKEPHLSVWKSETKNVIERLLMQESFFKGRM</sequence>
<feature type="region of interest" description="Disordered" evidence="1">
    <location>
        <begin position="67"/>
        <end position="132"/>
    </location>
</feature>
<dbReference type="PANTHER" id="PTHR33416:SF17">
    <property type="entry name" value="PROTEIN KAKU4"/>
    <property type="match status" value="1"/>
</dbReference>
<reference evidence="2 3" key="1">
    <citation type="submission" date="2019-09" db="EMBL/GenBank/DDBJ databases">
        <title>A chromosome-level genome assembly of the Chinese tupelo Nyssa sinensis.</title>
        <authorList>
            <person name="Yang X."/>
            <person name="Kang M."/>
            <person name="Yang Y."/>
            <person name="Xiong H."/>
            <person name="Wang M."/>
            <person name="Zhang Z."/>
            <person name="Wang Z."/>
            <person name="Wu H."/>
            <person name="Ma T."/>
            <person name="Liu J."/>
            <person name="Xi Z."/>
        </authorList>
    </citation>
    <scope>NUCLEOTIDE SEQUENCE [LARGE SCALE GENOMIC DNA]</scope>
    <source>
        <strain evidence="2">J267</strain>
        <tissue evidence="2">Leaf</tissue>
    </source>
</reference>
<evidence type="ECO:0000256" key="1">
    <source>
        <dbReference type="SAM" id="MobiDB-lite"/>
    </source>
</evidence>
<protein>
    <submittedName>
        <fullName evidence="2">Uncharacterized protein</fullName>
    </submittedName>
</protein>
<evidence type="ECO:0000313" key="3">
    <source>
        <dbReference type="Proteomes" id="UP000325577"/>
    </source>
</evidence>
<dbReference type="GO" id="GO:0071763">
    <property type="term" value="P:nuclear membrane organization"/>
    <property type="evidence" value="ECO:0007669"/>
    <property type="project" value="TreeGrafter"/>
</dbReference>
<dbReference type="AlphaFoldDB" id="A0A5J5A7F6"/>
<proteinExistence type="predicted"/>
<dbReference type="EMBL" id="CM018046">
    <property type="protein sequence ID" value="KAA8525802.1"/>
    <property type="molecule type" value="Genomic_DNA"/>
</dbReference>
<dbReference type="GO" id="GO:0005635">
    <property type="term" value="C:nuclear envelope"/>
    <property type="evidence" value="ECO:0007669"/>
    <property type="project" value="TreeGrafter"/>
</dbReference>
<feature type="compositionally biased region" description="Acidic residues" evidence="1">
    <location>
        <begin position="91"/>
        <end position="104"/>
    </location>
</feature>
<dbReference type="OrthoDB" id="666185at2759"/>
<accession>A0A5J5A7F6</accession>
<dbReference type="Proteomes" id="UP000325577">
    <property type="component" value="Linkage Group LG3"/>
</dbReference>
<feature type="compositionally biased region" description="Basic residues" evidence="1">
    <location>
        <begin position="16"/>
        <end position="26"/>
    </location>
</feature>
<feature type="compositionally biased region" description="Low complexity" evidence="1">
    <location>
        <begin position="68"/>
        <end position="90"/>
    </location>
</feature>
<evidence type="ECO:0000313" key="2">
    <source>
        <dbReference type="EMBL" id="KAA8525802.1"/>
    </source>
</evidence>
<organism evidence="2 3">
    <name type="scientific">Nyssa sinensis</name>
    <dbReference type="NCBI Taxonomy" id="561372"/>
    <lineage>
        <taxon>Eukaryota</taxon>
        <taxon>Viridiplantae</taxon>
        <taxon>Streptophyta</taxon>
        <taxon>Embryophyta</taxon>
        <taxon>Tracheophyta</taxon>
        <taxon>Spermatophyta</taxon>
        <taxon>Magnoliopsida</taxon>
        <taxon>eudicotyledons</taxon>
        <taxon>Gunneridae</taxon>
        <taxon>Pentapetalae</taxon>
        <taxon>asterids</taxon>
        <taxon>Cornales</taxon>
        <taxon>Nyssaceae</taxon>
        <taxon>Nyssa</taxon>
    </lineage>
</organism>
<gene>
    <name evidence="2" type="ORF">F0562_007657</name>
</gene>
<dbReference type="PANTHER" id="PTHR33416">
    <property type="entry name" value="NUCLEAR PORE COMPLEX PROTEIN NUP1"/>
    <property type="match status" value="1"/>
</dbReference>